<dbReference type="SUPFAM" id="SSF75569">
    <property type="entry name" value="Archaeal IMP cyclohydrolase PurO"/>
    <property type="match status" value="1"/>
</dbReference>
<proteinExistence type="inferred from homology"/>
<reference evidence="6 7" key="1">
    <citation type="submission" date="2018-04" db="EMBL/GenBank/DDBJ databases">
        <title>Genomic Encyclopedia of Type Strains, Phase IV (KMG-IV): sequencing the most valuable type-strain genomes for metagenomic binning, comparative biology and taxonomic classification.</title>
        <authorList>
            <person name="Goeker M."/>
        </authorList>
    </citation>
    <scope>NUCLEOTIDE SEQUENCE [LARGE SCALE GENOMIC DNA]</scope>
    <source>
        <strain evidence="6 7">DSM 14823</strain>
    </source>
</reference>
<dbReference type="OrthoDB" id="8351551at2"/>
<dbReference type="NCBIfam" id="TIGR01922">
    <property type="entry name" value="purO_arch"/>
    <property type="match status" value="1"/>
</dbReference>
<keyword evidence="2 6" id="KW-0378">Hydrolase</keyword>
<dbReference type="GO" id="GO:0003937">
    <property type="term" value="F:IMP cyclohydrolase activity"/>
    <property type="evidence" value="ECO:0007669"/>
    <property type="project" value="UniProtKB-EC"/>
</dbReference>
<evidence type="ECO:0000256" key="2">
    <source>
        <dbReference type="ARBA" id="ARBA00022801"/>
    </source>
</evidence>
<name>A0A2U1AVV0_9BACT</name>
<comment type="caution">
    <text evidence="6">The sequence shown here is derived from an EMBL/GenBank/DDBJ whole genome shotgun (WGS) entry which is preliminary data.</text>
</comment>
<evidence type="ECO:0000313" key="6">
    <source>
        <dbReference type="EMBL" id="PVY40367.1"/>
    </source>
</evidence>
<dbReference type="GO" id="GO:0006188">
    <property type="term" value="P:IMP biosynthetic process"/>
    <property type="evidence" value="ECO:0007669"/>
    <property type="project" value="InterPro"/>
</dbReference>
<dbReference type="InterPro" id="IPR010191">
    <property type="entry name" value="IMP_cyclohydrolase"/>
</dbReference>
<dbReference type="Gene3D" id="3.60.20.20">
    <property type="entry name" value="Inosine monophosphate cyclohydrolase-like"/>
    <property type="match status" value="1"/>
</dbReference>
<gene>
    <name evidence="6" type="ORF">C8D82_11786</name>
    <name evidence="5" type="ORF">HF882_03855</name>
</gene>
<dbReference type="EC" id="3.5.4.10" evidence="3"/>
<organism evidence="6 7">
    <name type="scientific">Victivallis vadensis</name>
    <dbReference type="NCBI Taxonomy" id="172901"/>
    <lineage>
        <taxon>Bacteria</taxon>
        <taxon>Pseudomonadati</taxon>
        <taxon>Lentisphaerota</taxon>
        <taxon>Lentisphaeria</taxon>
        <taxon>Victivallales</taxon>
        <taxon>Victivallaceae</taxon>
        <taxon>Victivallis</taxon>
    </lineage>
</organism>
<evidence type="ECO:0000313" key="7">
    <source>
        <dbReference type="Proteomes" id="UP000245959"/>
    </source>
</evidence>
<reference evidence="5 8" key="2">
    <citation type="submission" date="2020-04" db="EMBL/GenBank/DDBJ databases">
        <authorList>
            <person name="Hitch T.C.A."/>
            <person name="Wylensek D."/>
            <person name="Clavel T."/>
        </authorList>
    </citation>
    <scope>NUCLEOTIDE SEQUENCE [LARGE SCALE GENOMIC DNA]</scope>
    <source>
        <strain evidence="5 8">COR2-253-APC-1A</strain>
    </source>
</reference>
<dbReference type="Pfam" id="PF07826">
    <property type="entry name" value="IMP_cyclohyd"/>
    <property type="match status" value="1"/>
</dbReference>
<dbReference type="HAMAP" id="MF_00705">
    <property type="entry name" value="IMP_cyclohydrol"/>
    <property type="match status" value="1"/>
</dbReference>
<keyword evidence="1" id="KW-0658">Purine biosynthesis</keyword>
<accession>A0A2U1AVV0</accession>
<dbReference type="NCBIfam" id="NF003167">
    <property type="entry name" value="PRK04151.1"/>
    <property type="match status" value="1"/>
</dbReference>
<dbReference type="InterPro" id="IPR020600">
    <property type="entry name" value="IMP_cyclohydrolase-like"/>
</dbReference>
<dbReference type="EMBL" id="QEKH01000017">
    <property type="protein sequence ID" value="PVY40367.1"/>
    <property type="molecule type" value="Genomic_DNA"/>
</dbReference>
<dbReference type="EMBL" id="JABAEW010000005">
    <property type="protein sequence ID" value="NMD85712.1"/>
    <property type="molecule type" value="Genomic_DNA"/>
</dbReference>
<evidence type="ECO:0000256" key="1">
    <source>
        <dbReference type="ARBA" id="ARBA00022755"/>
    </source>
</evidence>
<dbReference type="InterPro" id="IPR036795">
    <property type="entry name" value="IMP_cyclohydrolase-like_sf"/>
</dbReference>
<evidence type="ECO:0000313" key="5">
    <source>
        <dbReference type="EMBL" id="NMD85712.1"/>
    </source>
</evidence>
<dbReference type="AlphaFoldDB" id="A0A2U1AVV0"/>
<evidence type="ECO:0000256" key="3">
    <source>
        <dbReference type="NCBIfam" id="TIGR01922"/>
    </source>
</evidence>
<dbReference type="GeneID" id="78295720"/>
<protein>
    <recommendedName>
        <fullName evidence="3">IMP cyclohydrolase</fullName>
        <ecNumber evidence="3">3.5.4.10</ecNumber>
    </recommendedName>
</protein>
<evidence type="ECO:0000313" key="8">
    <source>
        <dbReference type="Proteomes" id="UP000576225"/>
    </source>
</evidence>
<keyword evidence="7" id="KW-1185">Reference proteome</keyword>
<dbReference type="Proteomes" id="UP000576225">
    <property type="component" value="Unassembled WGS sequence"/>
</dbReference>
<sequence>MYLGRIVAIGMTPQGKAAAMYRVSSRSFPNREAVLVNNQISILPRAGFESDLRKNPYISYNCVRLAGEWAVATNGSQTDPIVEKIAMGFPPRDAISLGLLAMDYEKDSLDTPRIVAAVSNKRPVGYLGIIRKDALLVREFTLVPGEIRYLSTYEKNRPCDDQVATGFAAPCVNCAAQYVVDGGIFAEFTNPVTSAAALASEDGFDLAVKVL</sequence>
<dbReference type="Proteomes" id="UP000245959">
    <property type="component" value="Unassembled WGS sequence"/>
</dbReference>
<feature type="domain" description="Inosine monophosphate cyclohydrolase-like" evidence="4">
    <location>
        <begin position="2"/>
        <end position="202"/>
    </location>
</feature>
<evidence type="ECO:0000259" key="4">
    <source>
        <dbReference type="Pfam" id="PF07826"/>
    </source>
</evidence>
<dbReference type="RefSeq" id="WP_116884418.1">
    <property type="nucleotide sequence ID" value="NZ_CABMMC010000092.1"/>
</dbReference>